<evidence type="ECO:0000313" key="2">
    <source>
        <dbReference type="EMBL" id="MFC4692173.1"/>
    </source>
</evidence>
<dbReference type="Proteomes" id="UP001596025">
    <property type="component" value="Unassembled WGS sequence"/>
</dbReference>
<keyword evidence="1" id="KW-1133">Transmembrane helix</keyword>
<gene>
    <name evidence="2" type="ORF">ACFO3M_02110</name>
</gene>
<name>A0ABV9LET3_9ACTN</name>
<reference evidence="3" key="1">
    <citation type="journal article" date="2019" name="Int. J. Syst. Evol. Microbiol.">
        <title>The Global Catalogue of Microorganisms (GCM) 10K type strain sequencing project: providing services to taxonomists for standard genome sequencing and annotation.</title>
        <authorList>
            <consortium name="The Broad Institute Genomics Platform"/>
            <consortium name="The Broad Institute Genome Sequencing Center for Infectious Disease"/>
            <person name="Wu L."/>
            <person name="Ma J."/>
        </authorList>
    </citation>
    <scope>NUCLEOTIDE SEQUENCE [LARGE SCALE GENOMIC DNA]</scope>
    <source>
        <strain evidence="3">CCUG 62763</strain>
    </source>
</reference>
<dbReference type="EMBL" id="JBHSGR010000001">
    <property type="protein sequence ID" value="MFC4692173.1"/>
    <property type="molecule type" value="Genomic_DNA"/>
</dbReference>
<comment type="caution">
    <text evidence="2">The sequence shown here is derived from an EMBL/GenBank/DDBJ whole genome shotgun (WGS) entry which is preliminary data.</text>
</comment>
<keyword evidence="1" id="KW-0472">Membrane</keyword>
<evidence type="ECO:0000313" key="3">
    <source>
        <dbReference type="Proteomes" id="UP001596025"/>
    </source>
</evidence>
<dbReference type="RefSeq" id="WP_387985718.1">
    <property type="nucleotide sequence ID" value="NZ_JBHSGR010000001.1"/>
</dbReference>
<keyword evidence="1" id="KW-0812">Transmembrane</keyword>
<proteinExistence type="predicted"/>
<sequence length="67" mass="6938">MRAVLTGRNPVLAAIKAWFAALSTPMKILVIGALVLLAVLAPLLLLLLLLALAIALVVIAVRARATA</sequence>
<organism evidence="2 3">
    <name type="scientific">Geodermatophilus arenarius</name>
    <dbReference type="NCBI Taxonomy" id="1137990"/>
    <lineage>
        <taxon>Bacteria</taxon>
        <taxon>Bacillati</taxon>
        <taxon>Actinomycetota</taxon>
        <taxon>Actinomycetes</taxon>
        <taxon>Geodermatophilales</taxon>
        <taxon>Geodermatophilaceae</taxon>
        <taxon>Geodermatophilus</taxon>
    </lineage>
</organism>
<protein>
    <submittedName>
        <fullName evidence="2">Uncharacterized protein</fullName>
    </submittedName>
</protein>
<keyword evidence="3" id="KW-1185">Reference proteome</keyword>
<feature type="transmembrane region" description="Helical" evidence="1">
    <location>
        <begin position="28"/>
        <end position="61"/>
    </location>
</feature>
<accession>A0ABV9LET3</accession>
<evidence type="ECO:0000256" key="1">
    <source>
        <dbReference type="SAM" id="Phobius"/>
    </source>
</evidence>